<name>A0A7H0KBJ5_9CORY</name>
<dbReference type="EMBL" id="JABFED010000003">
    <property type="protein sequence ID" value="MBA1837397.1"/>
    <property type="molecule type" value="Genomic_DNA"/>
</dbReference>
<keyword evidence="2" id="KW-1133">Transmembrane helix</keyword>
<keyword evidence="2" id="KW-0812">Transmembrane</keyword>
<organism evidence="3 4">
    <name type="scientific">Corynebacterium wankanglinii</name>
    <dbReference type="NCBI Taxonomy" id="2735136"/>
    <lineage>
        <taxon>Bacteria</taxon>
        <taxon>Bacillati</taxon>
        <taxon>Actinomycetota</taxon>
        <taxon>Actinomycetes</taxon>
        <taxon>Mycobacteriales</taxon>
        <taxon>Corynebacteriaceae</taxon>
        <taxon>Corynebacterium</taxon>
    </lineage>
</organism>
<comment type="caution">
    <text evidence="3">The sequence shown here is derived from an EMBL/GenBank/DDBJ whole genome shotgun (WGS) entry which is preliminary data.</text>
</comment>
<dbReference type="Proteomes" id="UP000577408">
    <property type="component" value="Unassembled WGS sequence"/>
</dbReference>
<evidence type="ECO:0000256" key="2">
    <source>
        <dbReference type="SAM" id="Phobius"/>
    </source>
</evidence>
<keyword evidence="4" id="KW-1185">Reference proteome</keyword>
<feature type="compositionally biased region" description="Polar residues" evidence="1">
    <location>
        <begin position="1"/>
        <end position="10"/>
    </location>
</feature>
<evidence type="ECO:0000313" key="4">
    <source>
        <dbReference type="Proteomes" id="UP000577408"/>
    </source>
</evidence>
<accession>A0A7H0KBJ5</accession>
<dbReference type="RefSeq" id="WP_181192124.1">
    <property type="nucleotide sequence ID" value="NZ_JABFED010000003.1"/>
</dbReference>
<feature type="region of interest" description="Disordered" evidence="1">
    <location>
        <begin position="110"/>
        <end position="136"/>
    </location>
</feature>
<keyword evidence="2" id="KW-0472">Membrane</keyword>
<feature type="region of interest" description="Disordered" evidence="1">
    <location>
        <begin position="1"/>
        <end position="36"/>
    </location>
</feature>
<protein>
    <submittedName>
        <fullName evidence="3">Uncharacterized protein</fullName>
    </submittedName>
</protein>
<gene>
    <name evidence="3" type="ORF">HMA55_05685</name>
</gene>
<evidence type="ECO:0000256" key="1">
    <source>
        <dbReference type="SAM" id="MobiDB-lite"/>
    </source>
</evidence>
<sequence>MTNQGSSRWTPDQPYSADQRSEQTQQFAALPQQQYPQHTEYGQPYQQSYAQPYVSSFQQPERRGGPNTWLIVLVGVLLAALVGVLAFLGGSGAFSRTSAPVTSTVVETHTLPKSGGQVSAPAAPAAEPTRKSHTYSSYAPDTGVTSASFAANVFEAFQEAYGRTGSTDVTVSAYSPATGKTYSMSCSGGNTVYCTGGNNARVKIW</sequence>
<dbReference type="AlphaFoldDB" id="A0A7H0KBJ5"/>
<reference evidence="3 4" key="1">
    <citation type="submission" date="2020-05" db="EMBL/GenBank/DDBJ databases">
        <title>Descriptions of Corynebacterium xxxx sp. nov., Corynebacterium yyyy sp. nov. and Corynebacterium zzzz sp. nov.</title>
        <authorList>
            <person name="Zhang G."/>
        </authorList>
    </citation>
    <scope>NUCLEOTIDE SEQUENCE [LARGE SCALE GENOMIC DNA]</scope>
    <source>
        <strain evidence="4">zg-913</strain>
    </source>
</reference>
<proteinExistence type="predicted"/>
<evidence type="ECO:0000313" key="3">
    <source>
        <dbReference type="EMBL" id="MBA1837397.1"/>
    </source>
</evidence>
<feature type="compositionally biased region" description="Low complexity" evidence="1">
    <location>
        <begin position="23"/>
        <end position="36"/>
    </location>
</feature>
<feature type="transmembrane region" description="Helical" evidence="2">
    <location>
        <begin position="69"/>
        <end position="88"/>
    </location>
</feature>